<organism evidence="1 2">
    <name type="scientific">Pedobacter africanus</name>
    <dbReference type="NCBI Taxonomy" id="151894"/>
    <lineage>
        <taxon>Bacteria</taxon>
        <taxon>Pseudomonadati</taxon>
        <taxon>Bacteroidota</taxon>
        <taxon>Sphingobacteriia</taxon>
        <taxon>Sphingobacteriales</taxon>
        <taxon>Sphingobacteriaceae</taxon>
        <taxon>Pedobacter</taxon>
    </lineage>
</organism>
<dbReference type="Proteomes" id="UP000192756">
    <property type="component" value="Unassembled WGS sequence"/>
</dbReference>
<proteinExistence type="predicted"/>
<dbReference type="AlphaFoldDB" id="A0A1W1ZGD3"/>
<evidence type="ECO:0000313" key="1">
    <source>
        <dbReference type="EMBL" id="SMC47242.1"/>
    </source>
</evidence>
<accession>A0A1W1ZGD3</accession>
<keyword evidence="2" id="KW-1185">Reference proteome</keyword>
<evidence type="ECO:0000313" key="2">
    <source>
        <dbReference type="Proteomes" id="UP000192756"/>
    </source>
</evidence>
<sequence>MLISLVGQEVISSLSTKLLASCNVLSHTVLVFSDPVFLMVHFQHPTLSSWVQEIKPQMIRVRVQRKKILVIAASLCEYRNF</sequence>
<dbReference type="STRING" id="151894.SAMN04488524_0688"/>
<protein>
    <submittedName>
        <fullName evidence="1">Uncharacterized protein</fullName>
    </submittedName>
</protein>
<dbReference type="EMBL" id="FWXT01000001">
    <property type="protein sequence ID" value="SMC47242.1"/>
    <property type="molecule type" value="Genomic_DNA"/>
</dbReference>
<reference evidence="2" key="1">
    <citation type="submission" date="2017-04" db="EMBL/GenBank/DDBJ databases">
        <authorList>
            <person name="Varghese N."/>
            <person name="Submissions S."/>
        </authorList>
    </citation>
    <scope>NUCLEOTIDE SEQUENCE [LARGE SCALE GENOMIC DNA]</scope>
    <source>
        <strain evidence="2">DSM 12126</strain>
    </source>
</reference>
<name>A0A1W1ZGD3_9SPHI</name>
<gene>
    <name evidence="1" type="ORF">SAMN04488524_0688</name>
</gene>